<evidence type="ECO:0000313" key="1">
    <source>
        <dbReference type="EMBL" id="SMG28307.1"/>
    </source>
</evidence>
<dbReference type="Proteomes" id="UP000193834">
    <property type="component" value="Unassembled WGS sequence"/>
</dbReference>
<evidence type="ECO:0000313" key="2">
    <source>
        <dbReference type="Proteomes" id="UP000193834"/>
    </source>
</evidence>
<sequence>MVLSGEEPISCRNVISLQQLSNKLYVYDYVCVNTVMFTCMVMDKS</sequence>
<proteinExistence type="predicted"/>
<gene>
    <name evidence="1" type="ORF">SAMN06295960_1684</name>
</gene>
<name>A0A1X7JK72_9BACL</name>
<organism evidence="1 2">
    <name type="scientific">Paenibacillus aquistagni</name>
    <dbReference type="NCBI Taxonomy" id="1852522"/>
    <lineage>
        <taxon>Bacteria</taxon>
        <taxon>Bacillati</taxon>
        <taxon>Bacillota</taxon>
        <taxon>Bacilli</taxon>
        <taxon>Bacillales</taxon>
        <taxon>Paenibacillaceae</taxon>
        <taxon>Paenibacillus</taxon>
    </lineage>
</organism>
<dbReference type="AlphaFoldDB" id="A0A1X7JK72"/>
<dbReference type="STRING" id="1852522.SAMN06295960_1684"/>
<accession>A0A1X7JK72</accession>
<keyword evidence="2" id="KW-1185">Reference proteome</keyword>
<dbReference type="EMBL" id="FXAZ01000001">
    <property type="protein sequence ID" value="SMG28307.1"/>
    <property type="molecule type" value="Genomic_DNA"/>
</dbReference>
<reference evidence="1 2" key="1">
    <citation type="submission" date="2017-04" db="EMBL/GenBank/DDBJ databases">
        <authorList>
            <person name="Afonso C.L."/>
            <person name="Miller P.J."/>
            <person name="Scott M.A."/>
            <person name="Spackman E."/>
            <person name="Goraichik I."/>
            <person name="Dimitrov K.M."/>
            <person name="Suarez D.L."/>
            <person name="Swayne D.E."/>
        </authorList>
    </citation>
    <scope>NUCLEOTIDE SEQUENCE [LARGE SCALE GENOMIC DNA]</scope>
    <source>
        <strain evidence="1 2">11</strain>
    </source>
</reference>
<protein>
    <submittedName>
        <fullName evidence="1">Uncharacterized protein</fullName>
    </submittedName>
</protein>